<dbReference type="AlphaFoldDB" id="E7RN22"/>
<dbReference type="SUPFAM" id="SSF52218">
    <property type="entry name" value="Flavoproteins"/>
    <property type="match status" value="1"/>
</dbReference>
<dbReference type="PANTHER" id="PTHR39201">
    <property type="entry name" value="EXPORTED PROTEIN-RELATED"/>
    <property type="match status" value="1"/>
</dbReference>
<sequence length="185" mass="20379">MKRTFLAIATAMLIMVTACAQGTSQKKEGKKMKTLVAYFSATGTTKQVAEQLAAATGADLFEITPQKPYTNADLDWTNNASRSTVEMKDLSYRPPIAKTVSNIKDYDVVYIGFPIWWYTAPTIINTFIESCNLQGKTVVPFATSGGSSIKKACDDLKKAYPTIKWKAGRLLNSPTQKELKAFVTE</sequence>
<comment type="caution">
    <text evidence="3">The sequence shown here is derived from an EMBL/GenBank/DDBJ whole genome shotgun (WGS) entry which is preliminary data.</text>
</comment>
<evidence type="ECO:0000256" key="1">
    <source>
        <dbReference type="SAM" id="SignalP"/>
    </source>
</evidence>
<dbReference type="EMBL" id="AEPE02000002">
    <property type="protein sequence ID" value="EFZ38153.1"/>
    <property type="molecule type" value="Genomic_DNA"/>
</dbReference>
<dbReference type="NCBIfam" id="NF005501">
    <property type="entry name" value="PRK07116.1"/>
    <property type="match status" value="1"/>
</dbReference>
<organism evidence="3 4">
    <name type="scientific">Hoylesella oralis ATCC 33269</name>
    <dbReference type="NCBI Taxonomy" id="873533"/>
    <lineage>
        <taxon>Bacteria</taxon>
        <taxon>Pseudomonadati</taxon>
        <taxon>Bacteroidota</taxon>
        <taxon>Bacteroidia</taxon>
        <taxon>Bacteroidales</taxon>
        <taxon>Prevotellaceae</taxon>
        <taxon>Hoylesella</taxon>
    </lineage>
</organism>
<dbReference type="HOGENOM" id="CLU_068890_1_1_10"/>
<feature type="domain" description="Flavodoxin-like" evidence="2">
    <location>
        <begin position="34"/>
        <end position="185"/>
    </location>
</feature>
<dbReference type="PANTHER" id="PTHR39201:SF1">
    <property type="entry name" value="FLAVODOXIN-LIKE DOMAIN-CONTAINING PROTEIN"/>
    <property type="match status" value="1"/>
</dbReference>
<protein>
    <submittedName>
        <fullName evidence="3">Flavodoxin</fullName>
    </submittedName>
</protein>
<dbReference type="STRING" id="28134.SAMN05444288_0351"/>
<evidence type="ECO:0000313" key="4">
    <source>
        <dbReference type="Proteomes" id="UP000005580"/>
    </source>
</evidence>
<dbReference type="InterPro" id="IPR008254">
    <property type="entry name" value="Flavodoxin/NO_synth"/>
</dbReference>
<dbReference type="RefSeq" id="WP_004369225.1">
    <property type="nucleotide sequence ID" value="NZ_GL833119.1"/>
</dbReference>
<proteinExistence type="predicted"/>
<name>E7RN22_9BACT</name>
<dbReference type="GO" id="GO:0010181">
    <property type="term" value="F:FMN binding"/>
    <property type="evidence" value="ECO:0007669"/>
    <property type="project" value="InterPro"/>
</dbReference>
<dbReference type="Pfam" id="PF12682">
    <property type="entry name" value="Flavodoxin_4"/>
    <property type="match status" value="1"/>
</dbReference>
<dbReference type="PROSITE" id="PS50902">
    <property type="entry name" value="FLAVODOXIN_LIKE"/>
    <property type="match status" value="1"/>
</dbReference>
<keyword evidence="1" id="KW-0732">Signal</keyword>
<feature type="chain" id="PRO_5003223853" evidence="1">
    <location>
        <begin position="21"/>
        <end position="185"/>
    </location>
</feature>
<dbReference type="eggNOG" id="COG0716">
    <property type="taxonomic scope" value="Bacteria"/>
</dbReference>
<gene>
    <name evidence="3" type="ORF">HMPREF0663_10522</name>
</gene>
<feature type="signal peptide" evidence="1">
    <location>
        <begin position="1"/>
        <end position="20"/>
    </location>
</feature>
<accession>E7RN22</accession>
<evidence type="ECO:0000259" key="2">
    <source>
        <dbReference type="PROSITE" id="PS50902"/>
    </source>
</evidence>
<dbReference type="Gene3D" id="3.40.50.360">
    <property type="match status" value="1"/>
</dbReference>
<keyword evidence="4" id="KW-1185">Reference proteome</keyword>
<dbReference type="PROSITE" id="PS51257">
    <property type="entry name" value="PROKAR_LIPOPROTEIN"/>
    <property type="match status" value="1"/>
</dbReference>
<dbReference type="InterPro" id="IPR029039">
    <property type="entry name" value="Flavoprotein-like_sf"/>
</dbReference>
<evidence type="ECO:0000313" key="3">
    <source>
        <dbReference type="EMBL" id="EFZ38153.1"/>
    </source>
</evidence>
<reference evidence="3" key="1">
    <citation type="submission" date="2011-01" db="EMBL/GenBank/DDBJ databases">
        <authorList>
            <person name="Muzny D."/>
            <person name="Qin X."/>
            <person name="Buhay C."/>
            <person name="Dugan-Rocha S."/>
            <person name="Ding Y."/>
            <person name="Chen G."/>
            <person name="Hawes A."/>
            <person name="Holder M."/>
            <person name="Jhangiani S."/>
            <person name="Johnson A."/>
            <person name="Khan Z."/>
            <person name="Li Z."/>
            <person name="Liu W."/>
            <person name="Liu X."/>
            <person name="Perez L."/>
            <person name="Shen H."/>
            <person name="Wang Q."/>
            <person name="Watt J."/>
            <person name="Xi L."/>
            <person name="Xin Y."/>
            <person name="Zhou J."/>
            <person name="Deng J."/>
            <person name="Jiang H."/>
            <person name="Liu Y."/>
            <person name="Qu J."/>
            <person name="Song X.-Z."/>
            <person name="Zhang L."/>
            <person name="Villasana D."/>
            <person name="Johnson A."/>
            <person name="Liu J."/>
            <person name="Liyanage D."/>
            <person name="Lorensuhewa L."/>
            <person name="Robinson T."/>
            <person name="Song A."/>
            <person name="Song B.-B."/>
            <person name="Dinh H."/>
            <person name="Thornton R."/>
            <person name="Coyle M."/>
            <person name="Francisco L."/>
            <person name="Jackson L."/>
            <person name="Javaid M."/>
            <person name="Korchina V."/>
            <person name="Kovar C."/>
            <person name="Mata R."/>
            <person name="Mathew T."/>
            <person name="Ngo R."/>
            <person name="Nguyen L."/>
            <person name="Nguyen N."/>
            <person name="Okwuonu G."/>
            <person name="Ongeri F."/>
            <person name="Pham C."/>
            <person name="Simmons D."/>
            <person name="Wilczek-Boney K."/>
            <person name="Hale W."/>
            <person name="Jakkamsetti A."/>
            <person name="Pham P."/>
            <person name="Ruth R."/>
            <person name="San Lucas F."/>
            <person name="Warren J."/>
            <person name="Zhang J."/>
            <person name="Zhao Z."/>
            <person name="Zhou C."/>
            <person name="Zhu D."/>
            <person name="Lee S."/>
            <person name="Bess C."/>
            <person name="Blankenburg K."/>
            <person name="Forbes L."/>
            <person name="Fu Q."/>
            <person name="Gubbala S."/>
            <person name="Hirani K."/>
            <person name="Jayaseelan J.C."/>
            <person name="Lara F."/>
            <person name="Munidasa M."/>
            <person name="Palculict T."/>
            <person name="Patil S."/>
            <person name="Pu L.-L."/>
            <person name="Saada N."/>
            <person name="Tang L."/>
            <person name="Weissenberger G."/>
            <person name="Zhu Y."/>
            <person name="Hemphill L."/>
            <person name="Shang Y."/>
            <person name="Youmans B."/>
            <person name="Ayvaz T."/>
            <person name="Ross M."/>
            <person name="Santibanez J."/>
            <person name="Aqrawi P."/>
            <person name="Gross S."/>
            <person name="Joshi V."/>
            <person name="Fowler G."/>
            <person name="Nazareth L."/>
            <person name="Reid J."/>
            <person name="Worley K."/>
            <person name="Petrosino J."/>
            <person name="Highlander S."/>
            <person name="Gibbs R."/>
        </authorList>
    </citation>
    <scope>NUCLEOTIDE SEQUENCE [LARGE SCALE GENOMIC DNA]</scope>
    <source>
        <strain evidence="3">ATCC 33269</strain>
    </source>
</reference>
<dbReference type="Proteomes" id="UP000005580">
    <property type="component" value="Unassembled WGS sequence"/>
</dbReference>